<dbReference type="RefSeq" id="WP_062247912.1">
    <property type="nucleotide sequence ID" value="NZ_LHZA01000103.1"/>
</dbReference>
<keyword evidence="1" id="KW-1133">Transmembrane helix</keyword>
<comment type="caution">
    <text evidence="2">The sequence shown here is derived from an EMBL/GenBank/DDBJ whole genome shotgun (WGS) entry which is preliminary data.</text>
</comment>
<evidence type="ECO:0000313" key="2">
    <source>
        <dbReference type="EMBL" id="KXU99747.1"/>
    </source>
</evidence>
<dbReference type="EMBL" id="LHZA01000103">
    <property type="protein sequence ID" value="KXU99747.1"/>
    <property type="molecule type" value="Genomic_DNA"/>
</dbReference>
<reference evidence="2 3" key="1">
    <citation type="submission" date="2015-06" db="EMBL/GenBank/DDBJ databases">
        <title>Improved classification and identification of acetic acid bacteria using matrix-assisted laser desorption/ionization time-of-flight mass spectrometry; Gluconobacter nephelii and Gluconobacter uchimurae are later heterotypic synonyms of Gluconobacter japonicus and Gluconobacter oxydans, respectively.</title>
        <authorList>
            <person name="Li L."/>
            <person name="Cleenwerck I."/>
            <person name="De Vuyst L."/>
            <person name="Vandamme P."/>
        </authorList>
    </citation>
    <scope>NUCLEOTIDE SEQUENCE [LARGE SCALE GENOMIC DNA]</scope>
    <source>
        <strain evidence="2 3">LMG 1625</strain>
    </source>
</reference>
<evidence type="ECO:0000256" key="1">
    <source>
        <dbReference type="SAM" id="Phobius"/>
    </source>
</evidence>
<evidence type="ECO:0000313" key="3">
    <source>
        <dbReference type="Proteomes" id="UP000075473"/>
    </source>
</evidence>
<feature type="transmembrane region" description="Helical" evidence="1">
    <location>
        <begin position="78"/>
        <end position="95"/>
    </location>
</feature>
<dbReference type="AlphaFoldDB" id="A0A149QR02"/>
<keyword evidence="1" id="KW-0472">Membrane</keyword>
<dbReference type="Proteomes" id="UP000075473">
    <property type="component" value="Unassembled WGS sequence"/>
</dbReference>
<name>A0A149QR02_9PROT</name>
<dbReference type="InterPro" id="IPR045629">
    <property type="entry name" value="DUF6232"/>
</dbReference>
<protein>
    <submittedName>
        <fullName evidence="2">Uncharacterized protein</fullName>
    </submittedName>
</protein>
<gene>
    <name evidence="2" type="ORF">AD928_02260</name>
</gene>
<organism evidence="2 3">
    <name type="scientific">Acetobacter cerevisiae</name>
    <dbReference type="NCBI Taxonomy" id="178900"/>
    <lineage>
        <taxon>Bacteria</taxon>
        <taxon>Pseudomonadati</taxon>
        <taxon>Pseudomonadota</taxon>
        <taxon>Alphaproteobacteria</taxon>
        <taxon>Acetobacterales</taxon>
        <taxon>Acetobacteraceae</taxon>
        <taxon>Acetobacter</taxon>
    </lineage>
</organism>
<dbReference type="Pfam" id="PF19744">
    <property type="entry name" value="DUF6232"/>
    <property type="match status" value="1"/>
</dbReference>
<proteinExistence type="predicted"/>
<dbReference type="PATRIC" id="fig|178900.5.peg.1940"/>
<feature type="transmembrane region" description="Helical" evidence="1">
    <location>
        <begin position="44"/>
        <end position="66"/>
    </location>
</feature>
<accession>A0A149QR02</accession>
<keyword evidence="1" id="KW-0812">Transmembrane</keyword>
<sequence length="136" mass="14983">MSEEYFYKQGQISVTKTLIRYGDSSFATANVDCVSIGEQNTQTYWIIAIVLFVVAAVSAITVGVEIYSHTGDGSNETIASILSLFIGCIFVYLATHPKYYFRFRSCSGESRVLVSRDYAVAGILKRAIEQAIIARG</sequence>